<dbReference type="GO" id="GO:0051607">
    <property type="term" value="P:defense response to virus"/>
    <property type="evidence" value="ECO:0007669"/>
    <property type="project" value="UniProtKB-KW"/>
</dbReference>
<keyword evidence="1" id="KW-0540">Nuclease</keyword>
<evidence type="ECO:0000313" key="8">
    <source>
        <dbReference type="EMBL" id="STY90639.1"/>
    </source>
</evidence>
<accession>A0A378PR71</accession>
<dbReference type="GO" id="GO:0046872">
    <property type="term" value="F:metal ion binding"/>
    <property type="evidence" value="ECO:0007669"/>
    <property type="project" value="UniProtKB-KW"/>
</dbReference>
<gene>
    <name evidence="8" type="ORF">NCTC9426_00661</name>
</gene>
<dbReference type="Pfam" id="PF01867">
    <property type="entry name" value="Cas_Cas1"/>
    <property type="match status" value="1"/>
</dbReference>
<sequence length="219" mass="25111">MDTLRPTDLKTILHSKRANLYYLEHCRVMQKDGRVLYLTESKKENLYYNIPIANTTVILLGTGTSITQSAVRLLASAGVLIGFCGGGGTPLFMGSEIEWLTPQSEYRLTEYIQGWLSWWWDDDKRLAMAKRLQMARLDFMNDVWGRDKELRGAGFDSKSDEIISLQNHYRTQILGQNSVSDLLTLEGRMTKELYKFAVKHTGYKGFSRDYDGVDKANQF</sequence>
<evidence type="ECO:0000256" key="3">
    <source>
        <dbReference type="ARBA" id="ARBA00022759"/>
    </source>
</evidence>
<dbReference type="EMBL" id="UGPZ01000002">
    <property type="protein sequence ID" value="STY90639.1"/>
    <property type="molecule type" value="Genomic_DNA"/>
</dbReference>
<evidence type="ECO:0000256" key="4">
    <source>
        <dbReference type="ARBA" id="ARBA00022801"/>
    </source>
</evidence>
<evidence type="ECO:0000256" key="2">
    <source>
        <dbReference type="ARBA" id="ARBA00022723"/>
    </source>
</evidence>
<keyword evidence="2" id="KW-0479">Metal-binding</keyword>
<evidence type="ECO:0000313" key="9">
    <source>
        <dbReference type="Proteomes" id="UP000254133"/>
    </source>
</evidence>
<dbReference type="GO" id="GO:0016787">
    <property type="term" value="F:hydrolase activity"/>
    <property type="evidence" value="ECO:0007669"/>
    <property type="project" value="UniProtKB-KW"/>
</dbReference>
<dbReference type="Gene3D" id="3.100.10.20">
    <property type="entry name" value="CRISPR-associated endonuclease Cas1, N-terminal domain"/>
    <property type="match status" value="1"/>
</dbReference>
<keyword evidence="6" id="KW-0051">Antiviral defense</keyword>
<evidence type="ECO:0000256" key="7">
    <source>
        <dbReference type="ARBA" id="ARBA00023125"/>
    </source>
</evidence>
<dbReference type="Proteomes" id="UP000254133">
    <property type="component" value="Unassembled WGS sequence"/>
</dbReference>
<evidence type="ECO:0000256" key="1">
    <source>
        <dbReference type="ARBA" id="ARBA00022722"/>
    </source>
</evidence>
<dbReference type="InterPro" id="IPR042211">
    <property type="entry name" value="CRISPR-assoc_Cas1_N"/>
</dbReference>
<keyword evidence="7" id="KW-0238">DNA-binding</keyword>
<dbReference type="InterPro" id="IPR002729">
    <property type="entry name" value="CRISPR-assoc_Cas1"/>
</dbReference>
<dbReference type="InterPro" id="IPR019857">
    <property type="entry name" value="CRISPR-assoc_Cas1_YPEST-subtyp"/>
</dbReference>
<reference evidence="8 9" key="1">
    <citation type="submission" date="2018-06" db="EMBL/GenBank/DDBJ databases">
        <authorList>
            <consortium name="Pathogen Informatics"/>
            <person name="Doyle S."/>
        </authorList>
    </citation>
    <scope>NUCLEOTIDE SEQUENCE [LARGE SCALE GENOMIC DNA]</scope>
    <source>
        <strain evidence="8 9">NCTC9426</strain>
    </source>
</reference>
<protein>
    <submittedName>
        <fullName evidence="8">CRISPR-associated endonuclease Cas1, subtype I-F/YPEST</fullName>
    </submittedName>
</protein>
<dbReference type="GO" id="GO:0003677">
    <property type="term" value="F:DNA binding"/>
    <property type="evidence" value="ECO:0007669"/>
    <property type="project" value="UniProtKB-KW"/>
</dbReference>
<dbReference type="AlphaFoldDB" id="A0A378PR71"/>
<dbReference type="GO" id="GO:0004520">
    <property type="term" value="F:DNA endonuclease activity"/>
    <property type="evidence" value="ECO:0007669"/>
    <property type="project" value="InterPro"/>
</dbReference>
<dbReference type="GO" id="GO:0043571">
    <property type="term" value="P:maintenance of CRISPR repeat elements"/>
    <property type="evidence" value="ECO:0007669"/>
    <property type="project" value="InterPro"/>
</dbReference>
<keyword evidence="5" id="KW-0460">Magnesium</keyword>
<proteinExistence type="predicted"/>
<dbReference type="Gene3D" id="1.20.120.920">
    <property type="entry name" value="CRISPR-associated endonuclease Cas1, C-terminal domain"/>
    <property type="match status" value="1"/>
</dbReference>
<evidence type="ECO:0000256" key="6">
    <source>
        <dbReference type="ARBA" id="ARBA00023118"/>
    </source>
</evidence>
<keyword evidence="3 8" id="KW-0255">Endonuclease</keyword>
<dbReference type="InterPro" id="IPR042206">
    <property type="entry name" value="CRISPR-assoc_Cas1_C"/>
</dbReference>
<name>A0A378PR71_MORBO</name>
<evidence type="ECO:0000256" key="5">
    <source>
        <dbReference type="ARBA" id="ARBA00022842"/>
    </source>
</evidence>
<dbReference type="NCBIfam" id="TIGR03637">
    <property type="entry name" value="cas1_YPEST"/>
    <property type="match status" value="1"/>
</dbReference>
<dbReference type="NCBIfam" id="TIGR00287">
    <property type="entry name" value="cas1"/>
    <property type="match status" value="1"/>
</dbReference>
<keyword evidence="4" id="KW-0378">Hydrolase</keyword>
<organism evidence="8 9">
    <name type="scientific">Moraxella bovis</name>
    <dbReference type="NCBI Taxonomy" id="476"/>
    <lineage>
        <taxon>Bacteria</taxon>
        <taxon>Pseudomonadati</taxon>
        <taxon>Pseudomonadota</taxon>
        <taxon>Gammaproteobacteria</taxon>
        <taxon>Moraxellales</taxon>
        <taxon>Moraxellaceae</taxon>
        <taxon>Moraxella</taxon>
    </lineage>
</organism>